<sequence>MTYLSAQPYITDSWNDICYPVNPVWLSDILPDYDIIATDRQQLIVGEPIGGRKTVFGIQSADYAIIPNALIKQVVEKLFTNYALQIKYTSTGEFSISIIFPQSISIGGENVQRSIILTNSYNGKTPFTIQGQTLTSMMDNNIAVGSSMYRDICKNALMGWADSFGELSSYRNWLSRDISGKEKPKKLKGQPVEKVHQAKGQLRKIQHSRLSPELFQEQLYQMLASQVPKSSTLTETIYEHLQQRTVEKTDEKILKALPIPVQLAKQAHERLRLEQRLLGTDPSYWLMYNAVNHALFNARSSLTLNDRYKLDERVFHQIAASSFA</sequence>
<dbReference type="OrthoDB" id="922461at2"/>
<evidence type="ECO:0000313" key="2">
    <source>
        <dbReference type="Proteomes" id="UP000199532"/>
    </source>
</evidence>
<dbReference type="AlphaFoldDB" id="A0A1H6Q6U3"/>
<dbReference type="Proteomes" id="UP000199532">
    <property type="component" value="Unassembled WGS sequence"/>
</dbReference>
<dbReference type="STRING" id="408657.SAMN04487995_0155"/>
<gene>
    <name evidence="1" type="ORF">SAMN04487995_0155</name>
</gene>
<proteinExistence type="predicted"/>
<evidence type="ECO:0000313" key="1">
    <source>
        <dbReference type="EMBL" id="SEI37606.1"/>
    </source>
</evidence>
<protein>
    <recommendedName>
        <fullName evidence="3">DUF932 domain-containing protein</fullName>
    </recommendedName>
</protein>
<evidence type="ECO:0008006" key="3">
    <source>
        <dbReference type="Google" id="ProtNLM"/>
    </source>
</evidence>
<reference evidence="1 2" key="1">
    <citation type="submission" date="2016-10" db="EMBL/GenBank/DDBJ databases">
        <authorList>
            <person name="de Groot N.N."/>
        </authorList>
    </citation>
    <scope>NUCLEOTIDE SEQUENCE [LARGE SCALE GENOMIC DNA]</scope>
    <source>
        <strain evidence="1 2">DSM 19938</strain>
    </source>
</reference>
<name>A0A1H6Q6U3_9BACT</name>
<dbReference type="RefSeq" id="WP_090330811.1">
    <property type="nucleotide sequence ID" value="NZ_FNXY01000001.1"/>
</dbReference>
<keyword evidence="2" id="KW-1185">Reference proteome</keyword>
<accession>A0A1H6Q6U3</accession>
<dbReference type="EMBL" id="FNXY01000001">
    <property type="protein sequence ID" value="SEI37606.1"/>
    <property type="molecule type" value="Genomic_DNA"/>
</dbReference>
<organism evidence="1 2">
    <name type="scientific">Dyadobacter koreensis</name>
    <dbReference type="NCBI Taxonomy" id="408657"/>
    <lineage>
        <taxon>Bacteria</taxon>
        <taxon>Pseudomonadati</taxon>
        <taxon>Bacteroidota</taxon>
        <taxon>Cytophagia</taxon>
        <taxon>Cytophagales</taxon>
        <taxon>Spirosomataceae</taxon>
        <taxon>Dyadobacter</taxon>
    </lineage>
</organism>